<evidence type="ECO:0000256" key="2">
    <source>
        <dbReference type="ARBA" id="ARBA00023002"/>
    </source>
</evidence>
<comment type="similarity">
    <text evidence="1">Belongs to the short-chain dehydrogenases/reductases (SDR) family.</text>
</comment>
<dbReference type="PRINTS" id="PR00081">
    <property type="entry name" value="GDHRDH"/>
</dbReference>
<protein>
    <submittedName>
        <fullName evidence="3">SDR family NAD(P)-dependent oxidoreductase</fullName>
    </submittedName>
</protein>
<dbReference type="Gene3D" id="3.40.50.720">
    <property type="entry name" value="NAD(P)-binding Rossmann-like Domain"/>
    <property type="match status" value="1"/>
</dbReference>
<proteinExistence type="inferred from homology"/>
<name>A0ABS5Z0W5_9ACTN</name>
<accession>A0ABS5Z0W5</accession>
<dbReference type="InterPro" id="IPR002347">
    <property type="entry name" value="SDR_fam"/>
</dbReference>
<dbReference type="SUPFAM" id="SSF51735">
    <property type="entry name" value="NAD(P)-binding Rossmann-fold domains"/>
    <property type="match status" value="1"/>
</dbReference>
<dbReference type="PANTHER" id="PTHR24320:SF148">
    <property type="entry name" value="NAD(P)-BINDING ROSSMANN-FOLD SUPERFAMILY PROTEIN"/>
    <property type="match status" value="1"/>
</dbReference>
<keyword evidence="2" id="KW-0560">Oxidoreductase</keyword>
<comment type="caution">
    <text evidence="3">The sequence shown here is derived from an EMBL/GenBank/DDBJ whole genome shotgun (WGS) entry which is preliminary data.</text>
</comment>
<dbReference type="Proteomes" id="UP001519654">
    <property type="component" value="Unassembled WGS sequence"/>
</dbReference>
<keyword evidence="4" id="KW-1185">Reference proteome</keyword>
<gene>
    <name evidence="3" type="ORF">KOI35_38090</name>
</gene>
<sequence>MTTEQHKIGSGFGPTTSTMEILADVDLTGRTAVVTGGYSGIGLAAARALAAAGAQVVVPARRLQAAQDAIADIPGATAGEMDLGDQDSVSAFAERFLASHQSLDILVAAAGIMATPLTRTREGWESQFAVNHLGHYTLVNRLWPALRAAGQARVVSLSSNGHYSSPIRWDDPQFATTDYDKWLAYGQAKTANVLFTVRLDALGQGSGVRAFAVHPGVSDTSLSRYIPRDELIAMGWVNEDGAPVAGYTPKTPDQAAAPAIWAATSPQLTDKGGVYIEDCDISEITTTFDFSAGGVMPHAIDPDEATRLWALSAKLTGVDAFA</sequence>
<organism evidence="3 4">
    <name type="scientific">Paractinoplanes bogorensis</name>
    <dbReference type="NCBI Taxonomy" id="1610840"/>
    <lineage>
        <taxon>Bacteria</taxon>
        <taxon>Bacillati</taxon>
        <taxon>Actinomycetota</taxon>
        <taxon>Actinomycetes</taxon>
        <taxon>Micromonosporales</taxon>
        <taxon>Micromonosporaceae</taxon>
        <taxon>Paractinoplanes</taxon>
    </lineage>
</organism>
<dbReference type="Pfam" id="PF00106">
    <property type="entry name" value="adh_short"/>
    <property type="match status" value="1"/>
</dbReference>
<evidence type="ECO:0000313" key="4">
    <source>
        <dbReference type="Proteomes" id="UP001519654"/>
    </source>
</evidence>
<dbReference type="NCBIfam" id="NF004845">
    <property type="entry name" value="PRK06196.1"/>
    <property type="match status" value="1"/>
</dbReference>
<dbReference type="PANTHER" id="PTHR24320">
    <property type="entry name" value="RETINOL DEHYDROGENASE"/>
    <property type="match status" value="1"/>
</dbReference>
<dbReference type="RefSeq" id="WP_215793844.1">
    <property type="nucleotide sequence ID" value="NZ_JAHKKG010000014.1"/>
</dbReference>
<reference evidence="3 4" key="1">
    <citation type="submission" date="2021-06" db="EMBL/GenBank/DDBJ databases">
        <title>Actinoplanes lichenicola sp. nov., and Actinoplanes ovalisporus sp. nov., isolated from lichen in Thailand.</title>
        <authorList>
            <person name="Saeng-In P."/>
            <person name="Kanchanasin P."/>
            <person name="Yuki M."/>
            <person name="Kudo T."/>
            <person name="Ohkuma M."/>
            <person name="Phongsopitanun W."/>
            <person name="Tanasupawat S."/>
        </authorList>
    </citation>
    <scope>NUCLEOTIDE SEQUENCE [LARGE SCALE GENOMIC DNA]</scope>
    <source>
        <strain evidence="3 4">NBRC 110975</strain>
    </source>
</reference>
<evidence type="ECO:0000256" key="1">
    <source>
        <dbReference type="ARBA" id="ARBA00006484"/>
    </source>
</evidence>
<dbReference type="EMBL" id="JAHKKG010000014">
    <property type="protein sequence ID" value="MBU2669339.1"/>
    <property type="molecule type" value="Genomic_DNA"/>
</dbReference>
<evidence type="ECO:0000313" key="3">
    <source>
        <dbReference type="EMBL" id="MBU2669339.1"/>
    </source>
</evidence>
<dbReference type="InterPro" id="IPR036291">
    <property type="entry name" value="NAD(P)-bd_dom_sf"/>
</dbReference>